<accession>A0A6M5YZ82</accession>
<dbReference type="KEGG" id="ftj:FTUN_6125"/>
<dbReference type="Pfam" id="PF22016">
    <property type="entry name" value="DUF6933"/>
    <property type="match status" value="1"/>
</dbReference>
<dbReference type="InterPro" id="IPR053864">
    <property type="entry name" value="DUF6933"/>
</dbReference>
<protein>
    <recommendedName>
        <fullName evidence="1">DUF6933 domain-containing protein</fullName>
    </recommendedName>
</protein>
<feature type="domain" description="DUF6933" evidence="1">
    <location>
        <begin position="3"/>
        <end position="159"/>
    </location>
</feature>
<sequence length="177" mass="18600">MVLRLSQKLNARIKGGTLSAAPPHENSLLDWSAQAFAVGRAEYVLLSNTRTLYSVVLAGMGLRDTARLPERALGVIRATLEGTGHGANDRHHPTPAVESVRLAKALDRSVTGSMNELIVHATALLVDGGVSLAEVGVRLNDVLLSALAVGSNKYGRPRDAFAERVAAAGSDEQTGTP</sequence>
<reference evidence="3" key="1">
    <citation type="submission" date="2020-05" db="EMBL/GenBank/DDBJ databases">
        <title>Frigoriglobus tundricola gen. nov., sp. nov., a psychrotolerant cellulolytic planctomycete of the family Gemmataceae with two divergent copies of 16S rRNA gene.</title>
        <authorList>
            <person name="Kulichevskaya I.S."/>
            <person name="Ivanova A.A."/>
            <person name="Naumoff D.G."/>
            <person name="Beletsky A.V."/>
            <person name="Rijpstra W.I.C."/>
            <person name="Sinninghe Damste J.S."/>
            <person name="Mardanov A.V."/>
            <person name="Ravin N.V."/>
            <person name="Dedysh S.N."/>
        </authorList>
    </citation>
    <scope>NUCLEOTIDE SEQUENCE [LARGE SCALE GENOMIC DNA]</scope>
    <source>
        <strain evidence="3">PL17</strain>
    </source>
</reference>
<keyword evidence="3" id="KW-1185">Reference proteome</keyword>
<dbReference type="Proteomes" id="UP000503447">
    <property type="component" value="Chromosome"/>
</dbReference>
<dbReference type="RefSeq" id="WP_171473688.1">
    <property type="nucleotide sequence ID" value="NZ_CP053452.2"/>
</dbReference>
<evidence type="ECO:0000313" key="3">
    <source>
        <dbReference type="Proteomes" id="UP000503447"/>
    </source>
</evidence>
<organism evidence="2 3">
    <name type="scientific">Frigoriglobus tundricola</name>
    <dbReference type="NCBI Taxonomy" id="2774151"/>
    <lineage>
        <taxon>Bacteria</taxon>
        <taxon>Pseudomonadati</taxon>
        <taxon>Planctomycetota</taxon>
        <taxon>Planctomycetia</taxon>
        <taxon>Gemmatales</taxon>
        <taxon>Gemmataceae</taxon>
        <taxon>Frigoriglobus</taxon>
    </lineage>
</organism>
<evidence type="ECO:0000313" key="2">
    <source>
        <dbReference type="EMBL" id="QJW98533.1"/>
    </source>
</evidence>
<dbReference type="EMBL" id="CP053452">
    <property type="protein sequence ID" value="QJW98533.1"/>
    <property type="molecule type" value="Genomic_DNA"/>
</dbReference>
<proteinExistence type="predicted"/>
<name>A0A6M5YZ82_9BACT</name>
<evidence type="ECO:0000259" key="1">
    <source>
        <dbReference type="Pfam" id="PF22016"/>
    </source>
</evidence>
<dbReference type="AlphaFoldDB" id="A0A6M5YZ82"/>
<gene>
    <name evidence="2" type="ORF">FTUN_6125</name>
</gene>